<dbReference type="VEuPathDB" id="VectorBase:ASIC014023"/>
<dbReference type="Proteomes" id="UP000030765">
    <property type="component" value="Unassembled WGS sequence"/>
</dbReference>
<dbReference type="PANTHER" id="PTHR20898:SF0">
    <property type="entry name" value="DAEDALUS ON 3-RELATED"/>
    <property type="match status" value="1"/>
</dbReference>
<dbReference type="EMBL" id="ATLV01021112">
    <property type="status" value="NOT_ANNOTATED_CDS"/>
    <property type="molecule type" value="Genomic_DNA"/>
</dbReference>
<dbReference type="VEuPathDB" id="VectorBase:ASIS019408"/>
<evidence type="ECO:0000313" key="1">
    <source>
        <dbReference type="EMBL" id="KFB46049.1"/>
    </source>
</evidence>
<protein>
    <submittedName>
        <fullName evidence="1">AGAP013113-PA-like protein</fullName>
    </submittedName>
</protein>
<accession>A0A084W755</accession>
<dbReference type="OMA" id="MVDWNIE"/>
<dbReference type="EMBL" id="KE525312">
    <property type="protein sequence ID" value="KFB46049.1"/>
    <property type="molecule type" value="Genomic_DNA"/>
</dbReference>
<dbReference type="Pfam" id="PF06477">
    <property type="entry name" value="DUF1091"/>
    <property type="match status" value="2"/>
</dbReference>
<evidence type="ECO:0000313" key="2">
    <source>
        <dbReference type="EnsemblMetazoa" id="ASIC014023-PA"/>
    </source>
</evidence>
<keyword evidence="3" id="KW-1185">Reference proteome</keyword>
<dbReference type="EnsemblMetazoa" id="ASIC014023-RA">
    <property type="protein sequence ID" value="ASIC014023-PA"/>
    <property type="gene ID" value="ASIC014023"/>
</dbReference>
<dbReference type="InterPro" id="IPR010512">
    <property type="entry name" value="DUF1091"/>
</dbReference>
<reference evidence="1 3" key="1">
    <citation type="journal article" date="2014" name="BMC Genomics">
        <title>Genome sequence of Anopheles sinensis provides insight into genetics basis of mosquito competence for malaria parasites.</title>
        <authorList>
            <person name="Zhou D."/>
            <person name="Zhang D."/>
            <person name="Ding G."/>
            <person name="Shi L."/>
            <person name="Hou Q."/>
            <person name="Ye Y."/>
            <person name="Xu Y."/>
            <person name="Zhou H."/>
            <person name="Xiong C."/>
            <person name="Li S."/>
            <person name="Yu J."/>
            <person name="Hong S."/>
            <person name="Yu X."/>
            <person name="Zou P."/>
            <person name="Chen C."/>
            <person name="Chang X."/>
            <person name="Wang W."/>
            <person name="Lv Y."/>
            <person name="Sun Y."/>
            <person name="Ma L."/>
            <person name="Shen B."/>
            <person name="Zhu C."/>
        </authorList>
    </citation>
    <scope>NUCLEOTIDE SEQUENCE [LARGE SCALE GENOMIC DNA]</scope>
</reference>
<name>A0A084W755_ANOSI</name>
<organism evidence="1">
    <name type="scientific">Anopheles sinensis</name>
    <name type="common">Mosquito</name>
    <dbReference type="NCBI Taxonomy" id="74873"/>
    <lineage>
        <taxon>Eukaryota</taxon>
        <taxon>Metazoa</taxon>
        <taxon>Ecdysozoa</taxon>
        <taxon>Arthropoda</taxon>
        <taxon>Hexapoda</taxon>
        <taxon>Insecta</taxon>
        <taxon>Pterygota</taxon>
        <taxon>Neoptera</taxon>
        <taxon>Endopterygota</taxon>
        <taxon>Diptera</taxon>
        <taxon>Nematocera</taxon>
        <taxon>Culicoidea</taxon>
        <taxon>Culicidae</taxon>
        <taxon>Anophelinae</taxon>
        <taxon>Anopheles</taxon>
    </lineage>
</organism>
<gene>
    <name evidence="1" type="ORF">ZHAS_00014023</name>
</gene>
<reference evidence="2" key="2">
    <citation type="submission" date="2020-05" db="UniProtKB">
        <authorList>
            <consortium name="EnsemblMetazoa"/>
        </authorList>
    </citation>
    <scope>IDENTIFICATION</scope>
</reference>
<proteinExistence type="predicted"/>
<sequence length="361" mass="42183">MYCFRLKSDAFLYAAALCVLLWTIYQEGSAQFIFQSETNATHSLRVTKIQCVDVPYKRTTLNYCRMGTFPNKTVFINASLHVPMPLNYILLSAKLFYKYTAYHPFMVDWNIEVCKAIKYPNRQNLITKIAMKIAEDSVPHMLYNCPHGNRTYSAVWLYPSKFIFTTIPSGDYRLDLRFSDRDEETLLALQTFMVSETNATHQLRVTKIQCVDVPYKRTKLNYCRMGTFPNNTVFINASLDVPMPLNYILLSAKLFYKYTAYHPFMVDWNIEICRTLRYPKRQTVIAKVAMKMIIDTLPHFAYNCPHGNRTYSSVWMYPSKFIFKTVPSGDYRLDIRLSDRDEETLFAIQTFMAVRKQGIIG</sequence>
<dbReference type="OrthoDB" id="7733935at2759"/>
<dbReference type="AlphaFoldDB" id="A0A084W755"/>
<dbReference type="PANTHER" id="PTHR20898">
    <property type="entry name" value="DAEDALUS ON 3-RELATED-RELATED"/>
    <property type="match status" value="1"/>
</dbReference>
<evidence type="ECO:0000313" key="3">
    <source>
        <dbReference type="Proteomes" id="UP000030765"/>
    </source>
</evidence>